<evidence type="ECO:0000313" key="1">
    <source>
        <dbReference type="EMBL" id="KKN44386.1"/>
    </source>
</evidence>
<sequence length="96" mass="10521">MNEGERLLQKVERAADKGYLGDSALELELEIQASIVFELGRIASVLEREFGRPLTPAISQDNIKEEVLTVCDHFDTPNLSCPCSCSKCAGRADHNG</sequence>
<protein>
    <submittedName>
        <fullName evidence="1">Uncharacterized protein</fullName>
    </submittedName>
</protein>
<reference evidence="1" key="1">
    <citation type="journal article" date="2015" name="Nature">
        <title>Complex archaea that bridge the gap between prokaryotes and eukaryotes.</title>
        <authorList>
            <person name="Spang A."/>
            <person name="Saw J.H."/>
            <person name="Jorgensen S.L."/>
            <person name="Zaremba-Niedzwiedzka K."/>
            <person name="Martijn J."/>
            <person name="Lind A.E."/>
            <person name="van Eijk R."/>
            <person name="Schleper C."/>
            <person name="Guy L."/>
            <person name="Ettema T.J."/>
        </authorList>
    </citation>
    <scope>NUCLEOTIDE SEQUENCE</scope>
</reference>
<organism evidence="1">
    <name type="scientific">marine sediment metagenome</name>
    <dbReference type="NCBI Taxonomy" id="412755"/>
    <lineage>
        <taxon>unclassified sequences</taxon>
        <taxon>metagenomes</taxon>
        <taxon>ecological metagenomes</taxon>
    </lineage>
</organism>
<dbReference type="EMBL" id="LAZR01001455">
    <property type="protein sequence ID" value="KKN44386.1"/>
    <property type="molecule type" value="Genomic_DNA"/>
</dbReference>
<comment type="caution">
    <text evidence="1">The sequence shown here is derived from an EMBL/GenBank/DDBJ whole genome shotgun (WGS) entry which is preliminary data.</text>
</comment>
<dbReference type="AlphaFoldDB" id="A0A0F9T618"/>
<name>A0A0F9T618_9ZZZZ</name>
<proteinExistence type="predicted"/>
<accession>A0A0F9T618</accession>
<gene>
    <name evidence="1" type="ORF">LCGC14_0693820</name>
</gene>